<protein>
    <recommendedName>
        <fullName evidence="2">Pentatricopeptide repeat-containing protein</fullName>
    </recommendedName>
</protein>
<proteinExistence type="predicted"/>
<name>A0A0A8ZVC7_ARUDO</name>
<dbReference type="AlphaFoldDB" id="A0A0A8ZVC7"/>
<accession>A0A0A8ZVC7</accession>
<evidence type="ECO:0000313" key="1">
    <source>
        <dbReference type="EMBL" id="JAD41613.1"/>
    </source>
</evidence>
<reference evidence="1" key="2">
    <citation type="journal article" date="2015" name="Data Brief">
        <title>Shoot transcriptome of the giant reed, Arundo donax.</title>
        <authorList>
            <person name="Barrero R.A."/>
            <person name="Guerrero F.D."/>
            <person name="Moolhuijzen P."/>
            <person name="Goolsby J.A."/>
            <person name="Tidwell J."/>
            <person name="Bellgard S.E."/>
            <person name="Bellgard M.I."/>
        </authorList>
    </citation>
    <scope>NUCLEOTIDE SEQUENCE</scope>
    <source>
        <tissue evidence="1">Shoot tissue taken approximately 20 cm above the soil surface</tissue>
    </source>
</reference>
<reference evidence="1" key="1">
    <citation type="submission" date="2014-09" db="EMBL/GenBank/DDBJ databases">
        <authorList>
            <person name="Magalhaes I.L.F."/>
            <person name="Oliveira U."/>
            <person name="Santos F.R."/>
            <person name="Vidigal T.H.D.A."/>
            <person name="Brescovit A.D."/>
            <person name="Santos A.J."/>
        </authorList>
    </citation>
    <scope>NUCLEOTIDE SEQUENCE</scope>
    <source>
        <tissue evidence="1">Shoot tissue taken approximately 20 cm above the soil surface</tissue>
    </source>
</reference>
<dbReference type="InterPro" id="IPR046960">
    <property type="entry name" value="PPR_At4g14850-like_plant"/>
</dbReference>
<dbReference type="GO" id="GO:0009451">
    <property type="term" value="P:RNA modification"/>
    <property type="evidence" value="ECO:0007669"/>
    <property type="project" value="InterPro"/>
</dbReference>
<dbReference type="GO" id="GO:0003723">
    <property type="term" value="F:RNA binding"/>
    <property type="evidence" value="ECO:0007669"/>
    <property type="project" value="InterPro"/>
</dbReference>
<dbReference type="PANTHER" id="PTHR47926:SF456">
    <property type="entry name" value="PENTATRICOPEPTIDE REPEAT-CONTAINING PROTEIN ELI1, CHLOROPLASTIC"/>
    <property type="match status" value="1"/>
</dbReference>
<dbReference type="InterPro" id="IPR002885">
    <property type="entry name" value="PPR_rpt"/>
</dbReference>
<evidence type="ECO:0008006" key="2">
    <source>
        <dbReference type="Google" id="ProtNLM"/>
    </source>
</evidence>
<organism evidence="1">
    <name type="scientific">Arundo donax</name>
    <name type="common">Giant reed</name>
    <name type="synonym">Donax arundinaceus</name>
    <dbReference type="NCBI Taxonomy" id="35708"/>
    <lineage>
        <taxon>Eukaryota</taxon>
        <taxon>Viridiplantae</taxon>
        <taxon>Streptophyta</taxon>
        <taxon>Embryophyta</taxon>
        <taxon>Tracheophyta</taxon>
        <taxon>Spermatophyta</taxon>
        <taxon>Magnoliopsida</taxon>
        <taxon>Liliopsida</taxon>
        <taxon>Poales</taxon>
        <taxon>Poaceae</taxon>
        <taxon>PACMAD clade</taxon>
        <taxon>Arundinoideae</taxon>
        <taxon>Arundineae</taxon>
        <taxon>Arundo</taxon>
    </lineage>
</organism>
<dbReference type="Pfam" id="PF20431">
    <property type="entry name" value="E_motif"/>
    <property type="match status" value="1"/>
</dbReference>
<dbReference type="NCBIfam" id="TIGR00756">
    <property type="entry name" value="PPR"/>
    <property type="match status" value="1"/>
</dbReference>
<dbReference type="Pfam" id="PF12854">
    <property type="entry name" value="PPR_1"/>
    <property type="match status" value="1"/>
</dbReference>
<dbReference type="EMBL" id="GBRH01256282">
    <property type="protein sequence ID" value="JAD41613.1"/>
    <property type="molecule type" value="Transcribed_RNA"/>
</dbReference>
<dbReference type="PANTHER" id="PTHR47926">
    <property type="entry name" value="PENTATRICOPEPTIDE REPEAT-CONTAINING PROTEIN"/>
    <property type="match status" value="1"/>
</dbReference>
<dbReference type="InterPro" id="IPR046848">
    <property type="entry name" value="E_motif"/>
</dbReference>
<sequence>MCMVDFLCKAGHLGNAMKLFEQMPVQLRNKVLAPLISAHSAHCADSSIEFVSEEQINLDSQNSGHCILISNMLSCVGKWKKARSFRMLISKQGLVKEPGWSCIELGG</sequence>